<evidence type="ECO:0000256" key="2">
    <source>
        <dbReference type="SAM" id="MobiDB-lite"/>
    </source>
</evidence>
<reference evidence="4 5" key="1">
    <citation type="submission" date="2022-10" db="EMBL/GenBank/DDBJ databases">
        <title>The complete genomes of actinobacterial strains from the NBC collection.</title>
        <authorList>
            <person name="Joergensen T.S."/>
            <person name="Alvarez Arevalo M."/>
            <person name="Sterndorff E.B."/>
            <person name="Faurdal D."/>
            <person name="Vuksanovic O."/>
            <person name="Mourched A.-S."/>
            <person name="Charusanti P."/>
            <person name="Shaw S."/>
            <person name="Blin K."/>
            <person name="Weber T."/>
        </authorList>
    </citation>
    <scope>NUCLEOTIDE SEQUENCE [LARGE SCALE GENOMIC DNA]</scope>
    <source>
        <strain evidence="4 5">NBC_00185</strain>
    </source>
</reference>
<evidence type="ECO:0000313" key="5">
    <source>
        <dbReference type="Proteomes" id="UP001622496"/>
    </source>
</evidence>
<dbReference type="EMBL" id="CP108135">
    <property type="protein sequence ID" value="WTP65389.1"/>
    <property type="molecule type" value="Genomic_DNA"/>
</dbReference>
<dbReference type="RefSeq" id="WP_406188241.1">
    <property type="nucleotide sequence ID" value="NZ_CP108135.1"/>
</dbReference>
<dbReference type="InterPro" id="IPR050261">
    <property type="entry name" value="FrsA_esterase"/>
</dbReference>
<dbReference type="PANTHER" id="PTHR22946:SF8">
    <property type="entry name" value="ACETYL XYLAN ESTERASE DOMAIN-CONTAINING PROTEIN"/>
    <property type="match status" value="1"/>
</dbReference>
<gene>
    <name evidence="4" type="ORF">OG560_08170</name>
</gene>
<sequence>MNLGITRRVLPAFHERLRDELTFPLSWGRSATRDFPAWRAEARAAVGESLLQPLTPGPEPFGPVTLDERPAGTYTARTVEFALSRYGRTRGSLLMPRGSGPFPAVLVLHDHGGEFGIGREKVVRPRSDPERLAPAEAWADRYYDGRFIGDELAARGYAVLAVDTLGWGDRGPLVHEDQQALAANLLQLGTSLAGLAAHEDIRAAAFLASLPEVDERRVGALGFSMGAYRAWQLSALSDGVRAAAAVCWMTGLKELTAPGGNALRGQSAYFMLHPGLHRRLDIPDVASLAAPKPALFHAGGRDHLFTAAGVESAYATLRAVWESQGAGDRLTTRVWPDTGHTFTSAMQAEVYAWLDVRLARLHGGRGAADMTRGRGHHGVRAPAPLPPSRS</sequence>
<name>A0ABZ1JZN0_9ACTN</name>
<accession>A0ABZ1JZN0</accession>
<evidence type="ECO:0000259" key="3">
    <source>
        <dbReference type="Pfam" id="PF01738"/>
    </source>
</evidence>
<dbReference type="InterPro" id="IPR029058">
    <property type="entry name" value="AB_hydrolase_fold"/>
</dbReference>
<feature type="domain" description="Dienelactone hydrolase" evidence="3">
    <location>
        <begin position="147"/>
        <end position="348"/>
    </location>
</feature>
<dbReference type="Gene3D" id="3.40.50.1820">
    <property type="entry name" value="alpha/beta hydrolase"/>
    <property type="match status" value="1"/>
</dbReference>
<dbReference type="GO" id="GO:0016787">
    <property type="term" value="F:hydrolase activity"/>
    <property type="evidence" value="ECO:0007669"/>
    <property type="project" value="UniProtKB-KW"/>
</dbReference>
<feature type="region of interest" description="Disordered" evidence="2">
    <location>
        <begin position="367"/>
        <end position="390"/>
    </location>
</feature>
<dbReference type="PANTHER" id="PTHR22946">
    <property type="entry name" value="DIENELACTONE HYDROLASE DOMAIN-CONTAINING PROTEIN-RELATED"/>
    <property type="match status" value="1"/>
</dbReference>
<protein>
    <submittedName>
        <fullName evidence="4">Dienelactone hydrolase family protein</fullName>
    </submittedName>
</protein>
<proteinExistence type="inferred from homology"/>
<dbReference type="Proteomes" id="UP001622496">
    <property type="component" value="Chromosome"/>
</dbReference>
<organism evidence="4 5">
    <name type="scientific">[Kitasatospora] papulosa</name>
    <dbReference type="NCBI Taxonomy" id="1464011"/>
    <lineage>
        <taxon>Bacteria</taxon>
        <taxon>Bacillati</taxon>
        <taxon>Actinomycetota</taxon>
        <taxon>Actinomycetes</taxon>
        <taxon>Kitasatosporales</taxon>
        <taxon>Streptomycetaceae</taxon>
        <taxon>Streptomyces</taxon>
    </lineage>
</organism>
<dbReference type="Pfam" id="PF01738">
    <property type="entry name" value="DLH"/>
    <property type="match status" value="1"/>
</dbReference>
<keyword evidence="4" id="KW-0378">Hydrolase</keyword>
<evidence type="ECO:0000313" key="4">
    <source>
        <dbReference type="EMBL" id="WTP65389.1"/>
    </source>
</evidence>
<evidence type="ECO:0000256" key="1">
    <source>
        <dbReference type="ARBA" id="ARBA00008645"/>
    </source>
</evidence>
<comment type="similarity">
    <text evidence="1">Belongs to the AB hydrolase superfamily.</text>
</comment>
<dbReference type="InterPro" id="IPR002925">
    <property type="entry name" value="Dienelactn_hydro"/>
</dbReference>
<keyword evidence="5" id="KW-1185">Reference proteome</keyword>
<dbReference type="SUPFAM" id="SSF53474">
    <property type="entry name" value="alpha/beta-Hydrolases"/>
    <property type="match status" value="1"/>
</dbReference>